<feature type="domain" description="Tetrapyrrole methylase" evidence="6">
    <location>
        <begin position="41"/>
        <end position="196"/>
    </location>
</feature>
<dbReference type="PANTHER" id="PTHR46111">
    <property type="entry name" value="RIBOSOMAL RNA SMALL SUBUNIT METHYLTRANSFERASE I"/>
    <property type="match status" value="1"/>
</dbReference>
<dbReference type="AlphaFoldDB" id="A0A060RAX0"/>
<evidence type="ECO:0000256" key="2">
    <source>
        <dbReference type="ARBA" id="ARBA00022552"/>
    </source>
</evidence>
<keyword evidence="2" id="KW-0698">rRNA processing</keyword>
<dbReference type="eggNOG" id="COG0313">
    <property type="taxonomic scope" value="Bacteria"/>
</dbReference>
<dbReference type="InterPro" id="IPR014777">
    <property type="entry name" value="4pyrrole_Mease_sub1"/>
</dbReference>
<evidence type="ECO:0000256" key="5">
    <source>
        <dbReference type="ARBA" id="ARBA00022691"/>
    </source>
</evidence>
<keyword evidence="8" id="KW-1185">Reference proteome</keyword>
<evidence type="ECO:0000259" key="6">
    <source>
        <dbReference type="Pfam" id="PF00590"/>
    </source>
</evidence>
<dbReference type="InterPro" id="IPR035996">
    <property type="entry name" value="4pyrrol_Methylase_sf"/>
</dbReference>
<gene>
    <name evidence="7" type="ORF">BN938_2711</name>
</gene>
<accession>A0A060RAX0</accession>
<dbReference type="InterPro" id="IPR014776">
    <property type="entry name" value="4pyrrole_Mease_sub2"/>
</dbReference>
<evidence type="ECO:0000313" key="8">
    <source>
        <dbReference type="Proteomes" id="UP000027616"/>
    </source>
</evidence>
<dbReference type="HOGENOM" id="CLU_044779_4_1_10"/>
<dbReference type="PIRSF" id="PIRSF005917">
    <property type="entry name" value="MTase_YraL"/>
    <property type="match status" value="1"/>
</dbReference>
<dbReference type="Gene3D" id="3.40.1010.10">
    <property type="entry name" value="Cobalt-precorrin-4 Transmethylase, Domain 1"/>
    <property type="match status" value="1"/>
</dbReference>
<dbReference type="KEGG" id="rbc:BN938_2711"/>
<dbReference type="GO" id="GO:0032259">
    <property type="term" value="P:methylation"/>
    <property type="evidence" value="ECO:0007669"/>
    <property type="project" value="UniProtKB-KW"/>
</dbReference>
<keyword evidence="5" id="KW-0949">S-adenosyl-L-methionine</keyword>
<organism evidence="7 8">
    <name type="scientific">Mucinivorans hirudinis</name>
    <dbReference type="NCBI Taxonomy" id="1433126"/>
    <lineage>
        <taxon>Bacteria</taxon>
        <taxon>Pseudomonadati</taxon>
        <taxon>Bacteroidota</taxon>
        <taxon>Bacteroidia</taxon>
        <taxon>Bacteroidales</taxon>
        <taxon>Rikenellaceae</taxon>
        <taxon>Mucinivorans</taxon>
    </lineage>
</organism>
<proteinExistence type="predicted"/>
<dbReference type="CDD" id="cd11649">
    <property type="entry name" value="RsmI_like"/>
    <property type="match status" value="1"/>
</dbReference>
<dbReference type="InterPro" id="IPR000878">
    <property type="entry name" value="4pyrrol_Mease"/>
</dbReference>
<reference evidence="7 8" key="1">
    <citation type="journal article" date="2015" name="Genome Announc.">
        <title>Complete Genome Sequence of the Novel Leech Symbiont Mucinivorans hirudinis M3T.</title>
        <authorList>
            <person name="Nelson M.C."/>
            <person name="Bomar L."/>
            <person name="Graf J."/>
        </authorList>
    </citation>
    <scope>NUCLEOTIDE SEQUENCE [LARGE SCALE GENOMIC DNA]</scope>
    <source>
        <strain evidence="8">M3</strain>
    </source>
</reference>
<evidence type="ECO:0000256" key="4">
    <source>
        <dbReference type="ARBA" id="ARBA00022679"/>
    </source>
</evidence>
<keyword evidence="3 7" id="KW-0489">Methyltransferase</keyword>
<dbReference type="Proteomes" id="UP000027616">
    <property type="component" value="Chromosome I"/>
</dbReference>
<dbReference type="PANTHER" id="PTHR46111:SF2">
    <property type="entry name" value="SAM-DEPENDENT METHYLTRANSFERASE"/>
    <property type="match status" value="1"/>
</dbReference>
<dbReference type="InterPro" id="IPR008189">
    <property type="entry name" value="rRNA_ssu_MeTfrase_I"/>
</dbReference>
<keyword evidence="4" id="KW-0808">Transferase</keyword>
<name>A0A060RAX0_9BACT</name>
<evidence type="ECO:0000256" key="3">
    <source>
        <dbReference type="ARBA" id="ARBA00022603"/>
    </source>
</evidence>
<dbReference type="STRING" id="1433126.BN938_2711"/>
<protein>
    <submittedName>
        <fullName evidence="7">Tetrapyrrole methylase family protein</fullName>
    </submittedName>
</protein>
<dbReference type="GO" id="GO:0006364">
    <property type="term" value="P:rRNA processing"/>
    <property type="evidence" value="ECO:0007669"/>
    <property type="project" value="UniProtKB-KW"/>
</dbReference>
<keyword evidence="1" id="KW-0963">Cytoplasm</keyword>
<dbReference type="PATRIC" id="fig|1433126.3.peg.2684"/>
<evidence type="ECO:0000313" key="7">
    <source>
        <dbReference type="EMBL" id="CDN32780.1"/>
    </source>
</evidence>
<dbReference type="Gene3D" id="3.30.950.10">
    <property type="entry name" value="Methyltransferase, Cobalt-precorrin-4 Transmethylase, Domain 2"/>
    <property type="match status" value="1"/>
</dbReference>
<dbReference type="Pfam" id="PF00590">
    <property type="entry name" value="TP_methylase"/>
    <property type="match status" value="1"/>
</dbReference>
<evidence type="ECO:0000256" key="1">
    <source>
        <dbReference type="ARBA" id="ARBA00022490"/>
    </source>
</evidence>
<sequence length="216" mass="23840">MCTISYNIEIVRGLDFFIVENLRTARRFIAGLKIEKVIDDIHFEELSEQTTQEMVEDIIKVIIARGSDCGLLSEAGLPCVADPGGALVRAAHRHGIEVVPLVGASSLMLALMASGANGQKFAFNGYLPIKQPARDKAIANFQKRLATEGQTQIFIETPYRNDALLRDFVRILPNETFMTVAVGLNSTEQKVLSRPISQWKRELPTIGKTPAIFILG</sequence>
<dbReference type="GO" id="GO:0008168">
    <property type="term" value="F:methyltransferase activity"/>
    <property type="evidence" value="ECO:0007669"/>
    <property type="project" value="UniProtKB-KW"/>
</dbReference>
<dbReference type="SUPFAM" id="SSF53790">
    <property type="entry name" value="Tetrapyrrole methylase"/>
    <property type="match status" value="1"/>
</dbReference>
<dbReference type="EMBL" id="HG934468">
    <property type="protein sequence ID" value="CDN32780.1"/>
    <property type="molecule type" value="Genomic_DNA"/>
</dbReference>